<dbReference type="Pfam" id="PF00400">
    <property type="entry name" value="WD40"/>
    <property type="match status" value="7"/>
</dbReference>
<dbReference type="InterPro" id="IPR014906">
    <property type="entry name" value="PRP4-like"/>
</dbReference>
<dbReference type="GO" id="GO:0030621">
    <property type="term" value="F:U4 snRNA binding"/>
    <property type="evidence" value="ECO:0007669"/>
    <property type="project" value="TreeGrafter"/>
</dbReference>
<keyword evidence="7" id="KW-1185">Reference proteome</keyword>
<evidence type="ECO:0000313" key="7">
    <source>
        <dbReference type="Proteomes" id="UP001150907"/>
    </source>
</evidence>
<keyword evidence="1 3" id="KW-0853">WD repeat</keyword>
<dbReference type="InterPro" id="IPR019775">
    <property type="entry name" value="WD40_repeat_CS"/>
</dbReference>
<proteinExistence type="predicted"/>
<dbReference type="PROSITE" id="PS50082">
    <property type="entry name" value="WD_REPEATS_2"/>
    <property type="match status" value="6"/>
</dbReference>
<dbReference type="PROSITE" id="PS50294">
    <property type="entry name" value="WD_REPEATS_REGION"/>
    <property type="match status" value="5"/>
</dbReference>
<dbReference type="Gene3D" id="2.130.10.10">
    <property type="entry name" value="YVTN repeat-like/Quinoprotein amine dehydrogenase"/>
    <property type="match status" value="3"/>
</dbReference>
<dbReference type="OrthoDB" id="540662at2759"/>
<feature type="region of interest" description="Disordered" evidence="4">
    <location>
        <begin position="138"/>
        <end position="163"/>
    </location>
</feature>
<feature type="repeat" description="WD" evidence="3">
    <location>
        <begin position="224"/>
        <end position="265"/>
    </location>
</feature>
<dbReference type="SMART" id="SM00320">
    <property type="entry name" value="WD40"/>
    <property type="match status" value="7"/>
</dbReference>
<dbReference type="EMBL" id="JANBQF010000013">
    <property type="protein sequence ID" value="KAJ2008011.1"/>
    <property type="molecule type" value="Genomic_DNA"/>
</dbReference>
<name>A0A9W8BNU9_9FUNG</name>
<dbReference type="InterPro" id="IPR001680">
    <property type="entry name" value="WD40_rpt"/>
</dbReference>
<accession>A0A9W8BNU9</accession>
<evidence type="ECO:0000256" key="2">
    <source>
        <dbReference type="ARBA" id="ARBA00022737"/>
    </source>
</evidence>
<reference evidence="6" key="1">
    <citation type="submission" date="2022-07" db="EMBL/GenBank/DDBJ databases">
        <title>Phylogenomic reconstructions and comparative analyses of Kickxellomycotina fungi.</title>
        <authorList>
            <person name="Reynolds N.K."/>
            <person name="Stajich J.E."/>
            <person name="Barry K."/>
            <person name="Grigoriev I.V."/>
            <person name="Crous P."/>
            <person name="Smith M.E."/>
        </authorList>
    </citation>
    <scope>NUCLEOTIDE SEQUENCE</scope>
    <source>
        <strain evidence="6">IMI 214461</strain>
    </source>
</reference>
<gene>
    <name evidence="6" type="ORF">H4R26_000447</name>
</gene>
<feature type="repeat" description="WD" evidence="3">
    <location>
        <begin position="359"/>
        <end position="400"/>
    </location>
</feature>
<dbReference type="InterPro" id="IPR015943">
    <property type="entry name" value="WD40/YVTN_repeat-like_dom_sf"/>
</dbReference>
<evidence type="ECO:0000256" key="4">
    <source>
        <dbReference type="SAM" id="MobiDB-lite"/>
    </source>
</evidence>
<dbReference type="InterPro" id="IPR036322">
    <property type="entry name" value="WD40_repeat_dom_sf"/>
</dbReference>
<dbReference type="InterPro" id="IPR036285">
    <property type="entry name" value="PRP4-like_sf"/>
</dbReference>
<dbReference type="Pfam" id="PF08799">
    <property type="entry name" value="PRP4"/>
    <property type="match status" value="1"/>
</dbReference>
<dbReference type="InterPro" id="IPR020472">
    <property type="entry name" value="WD40_PAC1"/>
</dbReference>
<dbReference type="PRINTS" id="PR00320">
    <property type="entry name" value="GPROTEINBRPT"/>
</dbReference>
<feature type="compositionally biased region" description="Acidic residues" evidence="4">
    <location>
        <begin position="152"/>
        <end position="163"/>
    </location>
</feature>
<evidence type="ECO:0000256" key="1">
    <source>
        <dbReference type="ARBA" id="ARBA00022574"/>
    </source>
</evidence>
<feature type="repeat" description="WD" evidence="3">
    <location>
        <begin position="401"/>
        <end position="442"/>
    </location>
</feature>
<evidence type="ECO:0000313" key="6">
    <source>
        <dbReference type="EMBL" id="KAJ2008011.1"/>
    </source>
</evidence>
<feature type="repeat" description="WD" evidence="3">
    <location>
        <begin position="317"/>
        <end position="358"/>
    </location>
</feature>
<dbReference type="PROSITE" id="PS00678">
    <property type="entry name" value="WD_REPEATS_1"/>
    <property type="match status" value="2"/>
</dbReference>
<sequence>MSYTDRSRDNTHEQDVVAYAKRKREEEEHGLQTQAQLTGSTDALSGIQAVDLDLIEHVLDASQERALTDDALDKRRQAMAEFERKKLARSIATPTDDNLVKEVLRKHKHPICLFGEDAGDRRNRLRYILSKLAMAEQSADSDIPHEDGASDAMDEDEKDNEEFFTEGSSELLQARQNIAAYSLAKARARIEQQREDYKADLANIRQRRLDLVKRLESFSAHGSQVGDTRPISRVLFSPNSRALLTASWSGAIKLWDAPSCRLVRTFCGHTDRVGGLSFHPQATVGLIGDGVADFASGAADNRIHLWSLAQERPIATLQGHQSRIVHVQHHPHGAYLGSASYDGSWRLWDIATQQELLLQEGHSREVFALRFQCDGALVATAGLDGICRVWDMRSGRSLVTIEGHAKEIFAIDWSPNGYQLATGSADNTIRIFDMRKLGCVYQIPAHKSLVTDVCFFRASATPPPANPGQDQHMDVADDSPASHNDRLCNGQYLASASNDGLVNIWSAGDWKLQKSLPGHVGKVMSVDIASNGSYIASAGYDRTFKLWGPEDF</sequence>
<dbReference type="SUPFAM" id="SSF50978">
    <property type="entry name" value="WD40 repeat-like"/>
    <property type="match status" value="1"/>
</dbReference>
<evidence type="ECO:0000259" key="5">
    <source>
        <dbReference type="SMART" id="SM00500"/>
    </source>
</evidence>
<protein>
    <recommendedName>
        <fullName evidence="5">Pre-mRNA processing factor 4 (PRP4)-like domain-containing protein</fullName>
    </recommendedName>
</protein>
<dbReference type="PANTHER" id="PTHR19846">
    <property type="entry name" value="WD40 REPEAT PROTEIN"/>
    <property type="match status" value="1"/>
</dbReference>
<dbReference type="GO" id="GO:0000398">
    <property type="term" value="P:mRNA splicing, via spliceosome"/>
    <property type="evidence" value="ECO:0007669"/>
    <property type="project" value="TreeGrafter"/>
</dbReference>
<dbReference type="Proteomes" id="UP001150907">
    <property type="component" value="Unassembled WGS sequence"/>
</dbReference>
<feature type="repeat" description="WD" evidence="3">
    <location>
        <begin position="516"/>
        <end position="552"/>
    </location>
</feature>
<evidence type="ECO:0000256" key="3">
    <source>
        <dbReference type="PROSITE-ProRule" id="PRU00221"/>
    </source>
</evidence>
<dbReference type="PANTHER" id="PTHR19846:SF0">
    <property type="entry name" value="PRE-MRNA PROCESSING FACTOR 4"/>
    <property type="match status" value="1"/>
</dbReference>
<dbReference type="SMART" id="SM00500">
    <property type="entry name" value="SFM"/>
    <property type="match status" value="1"/>
</dbReference>
<dbReference type="AlphaFoldDB" id="A0A9W8BNU9"/>
<dbReference type="Gene3D" id="4.10.280.110">
    <property type="entry name" value="Pre-mRNA processing factor 4 domain"/>
    <property type="match status" value="1"/>
</dbReference>
<dbReference type="GO" id="GO:0046540">
    <property type="term" value="C:U4/U6 x U5 tri-snRNP complex"/>
    <property type="evidence" value="ECO:0007669"/>
    <property type="project" value="TreeGrafter"/>
</dbReference>
<feature type="repeat" description="WD" evidence="3">
    <location>
        <begin position="266"/>
        <end position="316"/>
    </location>
</feature>
<feature type="domain" description="Pre-mRNA processing factor 4 (PRP4)-like" evidence="5">
    <location>
        <begin position="95"/>
        <end position="145"/>
    </location>
</feature>
<organism evidence="6 7">
    <name type="scientific">Coemansia thaxteri</name>
    <dbReference type="NCBI Taxonomy" id="2663907"/>
    <lineage>
        <taxon>Eukaryota</taxon>
        <taxon>Fungi</taxon>
        <taxon>Fungi incertae sedis</taxon>
        <taxon>Zoopagomycota</taxon>
        <taxon>Kickxellomycotina</taxon>
        <taxon>Kickxellomycetes</taxon>
        <taxon>Kickxellales</taxon>
        <taxon>Kickxellaceae</taxon>
        <taxon>Coemansia</taxon>
    </lineage>
</organism>
<dbReference type="GO" id="GO:0017070">
    <property type="term" value="F:U6 snRNA binding"/>
    <property type="evidence" value="ECO:0007669"/>
    <property type="project" value="TreeGrafter"/>
</dbReference>
<dbReference type="SUPFAM" id="SSF158230">
    <property type="entry name" value="PRP4-like"/>
    <property type="match status" value="1"/>
</dbReference>
<keyword evidence="2" id="KW-0677">Repeat</keyword>
<dbReference type="CDD" id="cd00200">
    <property type="entry name" value="WD40"/>
    <property type="match status" value="1"/>
</dbReference>
<comment type="caution">
    <text evidence="6">The sequence shown here is derived from an EMBL/GenBank/DDBJ whole genome shotgun (WGS) entry which is preliminary data.</text>
</comment>